<dbReference type="InterPro" id="IPR001447">
    <property type="entry name" value="Arylamine_N-AcTrfase"/>
</dbReference>
<comment type="caution">
    <text evidence="4">The sequence shown here is derived from an EMBL/GenBank/DDBJ whole genome shotgun (WGS) entry which is preliminary data.</text>
</comment>
<dbReference type="GO" id="GO:0004060">
    <property type="term" value="F:arylamine N-acetyltransferase activity"/>
    <property type="evidence" value="ECO:0007669"/>
    <property type="project" value="UniProtKB-EC"/>
</dbReference>
<dbReference type="AlphaFoldDB" id="A0A814IJN2"/>
<gene>
    <name evidence="4" type="ORF">GPM918_LOCUS14954</name>
    <name evidence="5" type="ORF">SRO942_LOCUS14954</name>
</gene>
<keyword evidence="6" id="KW-1185">Reference proteome</keyword>
<dbReference type="Proteomes" id="UP000681722">
    <property type="component" value="Unassembled WGS sequence"/>
</dbReference>
<organism evidence="4 6">
    <name type="scientific">Didymodactylos carnosus</name>
    <dbReference type="NCBI Taxonomy" id="1234261"/>
    <lineage>
        <taxon>Eukaryota</taxon>
        <taxon>Metazoa</taxon>
        <taxon>Spiralia</taxon>
        <taxon>Gnathifera</taxon>
        <taxon>Rotifera</taxon>
        <taxon>Eurotatoria</taxon>
        <taxon>Bdelloidea</taxon>
        <taxon>Philodinida</taxon>
        <taxon>Philodinidae</taxon>
        <taxon>Didymodactylos</taxon>
    </lineage>
</organism>
<comment type="similarity">
    <text evidence="1 3">Belongs to the arylamine N-acetyltransferase family.</text>
</comment>
<sequence length="342" mass="40166">MTSNDFTVVTEPQQREFIRTISSLNDSQKIDEYLKRIGLDSSLLINNISSDQLLSKLIFCHLINIPFENFSMHRHKPILLHRNYLFDKIIVKRQGGFCFELNGLFGWLLENVSKHFKVSYLHASVNLSQDKDEEGRYSDDGHLALVVQLNEQKIYLVDVGFGPSQLDKLLYEYNFEQTLCDGFKYRIMNGANSDLDYDYLQYFCKSKSTWTNRYRWKLTEKQDSFDYNNYLPGLSRVLKVGATFSHCPLVIIVRTDNRLVTLINRKYSVTTRPDGHKQLQRNVSGDEQVKLYKSEFGIELNDEYEADGSWKLQMEESDYRPFSLNEIESYHRIYENILENAN</sequence>
<dbReference type="SUPFAM" id="SSF54001">
    <property type="entry name" value="Cysteine proteinases"/>
    <property type="match status" value="1"/>
</dbReference>
<evidence type="ECO:0000256" key="3">
    <source>
        <dbReference type="RuleBase" id="RU003452"/>
    </source>
</evidence>
<reference evidence="4" key="1">
    <citation type="submission" date="2021-02" db="EMBL/GenBank/DDBJ databases">
        <authorList>
            <person name="Nowell W R."/>
        </authorList>
    </citation>
    <scope>NUCLEOTIDE SEQUENCE</scope>
</reference>
<dbReference type="Proteomes" id="UP000663829">
    <property type="component" value="Unassembled WGS sequence"/>
</dbReference>
<dbReference type="EMBL" id="CAJNOQ010003681">
    <property type="protein sequence ID" value="CAF1024452.1"/>
    <property type="molecule type" value="Genomic_DNA"/>
</dbReference>
<dbReference type="EC" id="2.3.1.5" evidence="2"/>
<dbReference type="Gene3D" id="3.30.2140.20">
    <property type="match status" value="1"/>
</dbReference>
<keyword evidence="3" id="KW-0808">Transferase</keyword>
<keyword evidence="3" id="KW-0012">Acyltransferase</keyword>
<dbReference type="OrthoDB" id="10260017at2759"/>
<accession>A0A814IJN2</accession>
<dbReference type="Pfam" id="PF00797">
    <property type="entry name" value="Acetyltransf_2"/>
    <property type="match status" value="1"/>
</dbReference>
<protein>
    <recommendedName>
        <fullName evidence="2">arylamine N-acetyltransferase</fullName>
        <ecNumber evidence="2">2.3.1.5</ecNumber>
    </recommendedName>
</protein>
<dbReference type="InterPro" id="IPR038765">
    <property type="entry name" value="Papain-like_cys_pep_sf"/>
</dbReference>
<evidence type="ECO:0000256" key="1">
    <source>
        <dbReference type="ARBA" id="ARBA00006547"/>
    </source>
</evidence>
<dbReference type="PANTHER" id="PTHR11786">
    <property type="entry name" value="N-HYDROXYARYLAMINE O-ACETYLTRANSFERASE"/>
    <property type="match status" value="1"/>
</dbReference>
<proteinExistence type="inferred from homology"/>
<evidence type="ECO:0000313" key="6">
    <source>
        <dbReference type="Proteomes" id="UP000663829"/>
    </source>
</evidence>
<evidence type="ECO:0000313" key="5">
    <source>
        <dbReference type="EMBL" id="CAF3795712.1"/>
    </source>
</evidence>
<dbReference type="InterPro" id="IPR053710">
    <property type="entry name" value="Arylamine_NAT_domain_sf"/>
</dbReference>
<name>A0A814IJN2_9BILA</name>
<evidence type="ECO:0000256" key="2">
    <source>
        <dbReference type="ARBA" id="ARBA00012701"/>
    </source>
</evidence>
<dbReference type="EMBL" id="CAJOBC010003681">
    <property type="protein sequence ID" value="CAF3795712.1"/>
    <property type="molecule type" value="Genomic_DNA"/>
</dbReference>
<dbReference type="PANTHER" id="PTHR11786:SF0">
    <property type="entry name" value="ARYLAMINE N-ACETYLTRANSFERASE 4-RELATED"/>
    <property type="match status" value="1"/>
</dbReference>
<dbReference type="PRINTS" id="PR01543">
    <property type="entry name" value="ANATRNSFRASE"/>
</dbReference>
<evidence type="ECO:0000313" key="4">
    <source>
        <dbReference type="EMBL" id="CAF1024452.1"/>
    </source>
</evidence>